<name>A0A9P7VG79_9AGAR</name>
<dbReference type="RefSeq" id="XP_043033475.1">
    <property type="nucleotide sequence ID" value="XM_043179648.1"/>
</dbReference>
<gene>
    <name evidence="1" type="ORF">BT62DRAFT_1081230</name>
</gene>
<keyword evidence="2" id="KW-1185">Reference proteome</keyword>
<accession>A0A9P7VG79</accession>
<comment type="caution">
    <text evidence="1">The sequence shown here is derived from an EMBL/GenBank/DDBJ whole genome shotgun (WGS) entry which is preliminary data.</text>
</comment>
<reference evidence="1" key="1">
    <citation type="submission" date="2020-11" db="EMBL/GenBank/DDBJ databases">
        <title>Adaptations for nitrogen fixation in a non-lichenized fungal sporocarp promotes dispersal by wood-feeding termites.</title>
        <authorList>
            <consortium name="DOE Joint Genome Institute"/>
            <person name="Koch R.A."/>
            <person name="Yoon G."/>
            <person name="Arayal U."/>
            <person name="Lail K."/>
            <person name="Amirebrahimi M."/>
            <person name="Labutti K."/>
            <person name="Lipzen A."/>
            <person name="Riley R."/>
            <person name="Barry K."/>
            <person name="Henrissat B."/>
            <person name="Grigoriev I.V."/>
            <person name="Herr J.R."/>
            <person name="Aime M.C."/>
        </authorList>
    </citation>
    <scope>NUCLEOTIDE SEQUENCE</scope>
    <source>
        <strain evidence="1">MCA 3950</strain>
    </source>
</reference>
<sequence length="117" mass="13473">MTFFWKSFSTCMPKHPQNSYPRYPYIALQLSLVCSHWHALSLCSCRLWTNIALLHSTKVPRDGEPGPSDRAHHEMIHEETMNIYVHRSRWQLISIFVCKSTKPPPSKGPPPPPPPPD</sequence>
<evidence type="ECO:0000313" key="1">
    <source>
        <dbReference type="EMBL" id="KAG7439975.1"/>
    </source>
</evidence>
<protein>
    <submittedName>
        <fullName evidence="1">Uncharacterized protein</fullName>
    </submittedName>
</protein>
<dbReference type="AlphaFoldDB" id="A0A9P7VG79"/>
<organism evidence="1 2">
    <name type="scientific">Guyanagaster necrorhizus</name>
    <dbReference type="NCBI Taxonomy" id="856835"/>
    <lineage>
        <taxon>Eukaryota</taxon>
        <taxon>Fungi</taxon>
        <taxon>Dikarya</taxon>
        <taxon>Basidiomycota</taxon>
        <taxon>Agaricomycotina</taxon>
        <taxon>Agaricomycetes</taxon>
        <taxon>Agaricomycetidae</taxon>
        <taxon>Agaricales</taxon>
        <taxon>Marasmiineae</taxon>
        <taxon>Physalacriaceae</taxon>
        <taxon>Guyanagaster</taxon>
    </lineage>
</organism>
<dbReference type="GeneID" id="66101942"/>
<dbReference type="Proteomes" id="UP000812287">
    <property type="component" value="Unassembled WGS sequence"/>
</dbReference>
<dbReference type="EMBL" id="MU250579">
    <property type="protein sequence ID" value="KAG7439975.1"/>
    <property type="molecule type" value="Genomic_DNA"/>
</dbReference>
<proteinExistence type="predicted"/>
<evidence type="ECO:0000313" key="2">
    <source>
        <dbReference type="Proteomes" id="UP000812287"/>
    </source>
</evidence>